<proteinExistence type="predicted"/>
<dbReference type="InterPro" id="IPR008964">
    <property type="entry name" value="Invasin/intimin_cell_adhesion"/>
</dbReference>
<dbReference type="PANTHER" id="PTHR40446">
    <property type="entry name" value="N-ACETYLGLUCOSAMINE-1-PHOSPHODIESTER ALPHA-N-ACETYLGLUCOSAMINIDASE"/>
    <property type="match status" value="1"/>
</dbReference>
<evidence type="ECO:0000259" key="2">
    <source>
        <dbReference type="Pfam" id="PF09992"/>
    </source>
</evidence>
<dbReference type="GO" id="GO:0016798">
    <property type="term" value="F:hydrolase activity, acting on glycosyl bonds"/>
    <property type="evidence" value="ECO:0007669"/>
    <property type="project" value="UniProtKB-KW"/>
</dbReference>
<dbReference type="Gene3D" id="2.60.40.1080">
    <property type="match status" value="1"/>
</dbReference>
<dbReference type="Gene3D" id="3.30.457.10">
    <property type="entry name" value="Copper amine oxidase-like, N-terminal domain"/>
    <property type="match status" value="1"/>
</dbReference>
<dbReference type="InterPro" id="IPR018711">
    <property type="entry name" value="NAGPA"/>
</dbReference>
<keyword evidence="4" id="KW-1185">Reference proteome</keyword>
<evidence type="ECO:0000313" key="4">
    <source>
        <dbReference type="Proteomes" id="UP000608071"/>
    </source>
</evidence>
<gene>
    <name evidence="3" type="ORF">H9647_12845</name>
</gene>
<evidence type="ECO:0000259" key="1">
    <source>
        <dbReference type="Pfam" id="PF07833"/>
    </source>
</evidence>
<evidence type="ECO:0000313" key="3">
    <source>
        <dbReference type="EMBL" id="MBD7968956.1"/>
    </source>
</evidence>
<protein>
    <submittedName>
        <fullName evidence="3">Phosphodiester glycosidase family protein</fullName>
    </submittedName>
</protein>
<dbReference type="SUPFAM" id="SSF55383">
    <property type="entry name" value="Copper amine oxidase, domain N"/>
    <property type="match status" value="2"/>
</dbReference>
<reference evidence="3 4" key="1">
    <citation type="submission" date="2020-08" db="EMBL/GenBank/DDBJ databases">
        <title>A Genomic Blueprint of the Chicken Gut Microbiome.</title>
        <authorList>
            <person name="Gilroy R."/>
            <person name="Ravi A."/>
            <person name="Getino M."/>
            <person name="Pursley I."/>
            <person name="Horton D.L."/>
            <person name="Alikhan N.-F."/>
            <person name="Baker D."/>
            <person name="Gharbi K."/>
            <person name="Hall N."/>
            <person name="Watson M."/>
            <person name="Adriaenssens E.M."/>
            <person name="Foster-Nyarko E."/>
            <person name="Jarju S."/>
            <person name="Secka A."/>
            <person name="Antonio M."/>
            <person name="Oren A."/>
            <person name="Chaudhuri R."/>
            <person name="La Ragione R.M."/>
            <person name="Hildebrand F."/>
            <person name="Pallen M.J."/>
        </authorList>
    </citation>
    <scope>NUCLEOTIDE SEQUENCE [LARGE SCALE GENOMIC DNA]</scope>
    <source>
        <strain evidence="3 4">Sa2BVA9</strain>
    </source>
</reference>
<dbReference type="InterPro" id="IPR036582">
    <property type="entry name" value="Mao_N_sf"/>
</dbReference>
<accession>A0ABR8SZL5</accession>
<dbReference type="RefSeq" id="WP_191800520.1">
    <property type="nucleotide sequence ID" value="NZ_JACSQL010000005.1"/>
</dbReference>
<organism evidence="3 4">
    <name type="scientific">Paenibacillus gallinarum</name>
    <dbReference type="NCBI Taxonomy" id="2762232"/>
    <lineage>
        <taxon>Bacteria</taxon>
        <taxon>Bacillati</taxon>
        <taxon>Bacillota</taxon>
        <taxon>Bacilli</taxon>
        <taxon>Bacillales</taxon>
        <taxon>Paenibacillaceae</taxon>
        <taxon>Paenibacillus</taxon>
    </lineage>
</organism>
<dbReference type="EMBL" id="JACSQL010000005">
    <property type="protein sequence ID" value="MBD7968956.1"/>
    <property type="molecule type" value="Genomic_DNA"/>
</dbReference>
<sequence length="903" mass="95222">MGAKRMQTGKQQKDSRKKKWFIITIAGVLWVTPVLGSSGAWNMSLPITNIAQAAASTTKLSEEMITSGAKMINYQFTTTRSNVKTNILANVIEVDLNNPYVKLDVMTGKGGTFNSKQSTGGMVKETGAVAGVNGDYFNVSGELAPIGGQIASGTLMSTPSELTGMYAMTVSNEGKPMIDEYSFEGSVQASSGATHPIRGMNKEDYYLESGSVKYSHANSIYIYTSAWTSPKRPNDPSTTPTEVLVQNGVVKEISDKSALSTTIPADGYILRAHGKAADWLVANLTVGQAVNTDYKLVAKTTGQKVNPDTLQMMIGGHTILVNSGKATSFSRDTSSIGGYRARTAVGYSKDNRYAYLIAIQDNSASSGMSLKEMQSFMTSIGIWKGMNLDGGGSTTMITRPLGVTATGLAFPTEYGTEQRAVVNGLGVYSLAPAGKLKGLAISGSSSLLVGQEAEYSLKGYDTYYNPYDVGTTSVTWKSSNGKVISTSGGKIKAVGGGTATLTAVSGSANSKINVTVVGGSNLTALKAGSGTGSLQAGTSIDIPVTATTKDGQTVSLSADALKWEFIGFKGSVKGDKLTVSSINTGATVGYAIGRYDGFSTVVVLSAAGESIWEDFENVSYGVQFTTNATGVTGTAGVVNGTGEKAGSKVLQLSYDMTGGSGKMYAYAQLNGTSGKTIESAATALSVDVLGDHSLNWLRAELTDAKGKTVYVDLARNIDWSGWKKLNVDLSSSDISYPAKLKRVYVVNLDEGQDERAMTGTVAFDNIAFTMPSLSSEAGLPEGVAKLVLGQKSMLFNGQKRTIDAAPVLKNNATYIPIKHVLDVFGGQATWDSKNQRVTILRGGKLIDLTVGQKEFVINGQRQNASVAPYISGGRTLVPLRLVSEQLGLTVKWEQKTKTVTIDS</sequence>
<feature type="domain" description="Phosphodiester glycosidase" evidence="2">
    <location>
        <begin position="242"/>
        <end position="428"/>
    </location>
</feature>
<dbReference type="PANTHER" id="PTHR40446:SF2">
    <property type="entry name" value="N-ACETYLGLUCOSAMINE-1-PHOSPHODIESTER ALPHA-N-ACETYLGLUCOSAMINIDASE"/>
    <property type="match status" value="1"/>
</dbReference>
<feature type="domain" description="Copper amine oxidase-like N-terminal" evidence="1">
    <location>
        <begin position="795"/>
        <end position="901"/>
    </location>
</feature>
<keyword evidence="3" id="KW-0326">Glycosidase</keyword>
<dbReference type="SUPFAM" id="SSF49373">
    <property type="entry name" value="Invasin/intimin cell-adhesion fragments"/>
    <property type="match status" value="1"/>
</dbReference>
<dbReference type="InterPro" id="IPR012854">
    <property type="entry name" value="Cu_amine_oxidase-like_N"/>
</dbReference>
<keyword evidence="3" id="KW-0378">Hydrolase</keyword>
<dbReference type="Pfam" id="PF07833">
    <property type="entry name" value="Cu_amine_oxidN1"/>
    <property type="match status" value="1"/>
</dbReference>
<dbReference type="Proteomes" id="UP000608071">
    <property type="component" value="Unassembled WGS sequence"/>
</dbReference>
<dbReference type="Pfam" id="PF09992">
    <property type="entry name" value="NAGPA"/>
    <property type="match status" value="1"/>
</dbReference>
<comment type="caution">
    <text evidence="3">The sequence shown here is derived from an EMBL/GenBank/DDBJ whole genome shotgun (WGS) entry which is preliminary data.</text>
</comment>
<name>A0ABR8SZL5_9BACL</name>